<sequence length="735" mass="80858">MASADSSENPSEAHLNTLQWQRLVRPTAAPCVPTSHGTAGLWADLEDPNVADDSKESVERVCTHLQQQVDAGVASWSQLHGSKGQCANCGCHAGRVPGGKLSKCSGCRMVYYCGKECQASHWKKGHKRVCKPAGETPDDDKDGNRSSIAHNSTQRASDPTASSDARSFLGQLPDRGDSSQDVLQRASPWAMSAHFFTSGKDAPMMQLAWRLLHEGDCFKNHFQQILSLPDKHWPTGKQVERKELVGAIIQQLQPLLYCFYAHAERRTREAAKNRGKDHEEGILLLESHGSPVEDLIGPQQVSGERVVTLHYLSGPGKLKYFDAYCKANKGLQSKTQLLQSCRNLAGMLAVQAAFAHNQGGEHSFKACGRRFQGLAPPGARCFAQTSMGLPRQADSEDSSYMAMEAILSDVELRAAQALEIDLSTGKVLAVDFDPANFRTFTCIDEHPTSDHMVQQSTPLPHAAPNMPDAAGDEGSEIEEPVEDSQKQVGKKKKRRGKKATKQPVPGQVDQQAMTDMYLRNCDVVYDGLQGLADQGVLQDLHRRLPNDPQKAMQKAPGGFGAKYQAFILKYLPLLGAFAAARHKSQGKGALFLLSRCHWVDLLDLRDAGHHKSLDRHLLAVWGCERKSSRDTLSIDMLRARAKDWTTSLRGCLDACSDRLSFPVVLMADPPADHLPEEQLHHCRVSRSRITEALVNVAVVPFVDYNSLLDEARTLGLDKMEVFALNLDRNETAPTD</sequence>
<dbReference type="InterPro" id="IPR002893">
    <property type="entry name" value="Znf_MYND"/>
</dbReference>
<feature type="compositionally biased region" description="Basic residues" evidence="5">
    <location>
        <begin position="488"/>
        <end position="500"/>
    </location>
</feature>
<evidence type="ECO:0000313" key="8">
    <source>
        <dbReference type="Proteomes" id="UP000654075"/>
    </source>
</evidence>
<evidence type="ECO:0000313" key="7">
    <source>
        <dbReference type="EMBL" id="CAE8643810.1"/>
    </source>
</evidence>
<dbReference type="PROSITE" id="PS01360">
    <property type="entry name" value="ZF_MYND_1"/>
    <property type="match status" value="1"/>
</dbReference>
<name>A0A813I1I2_POLGL</name>
<dbReference type="EMBL" id="CAJNNV010033439">
    <property type="protein sequence ID" value="CAE8643810.1"/>
    <property type="molecule type" value="Genomic_DNA"/>
</dbReference>
<dbReference type="Gene3D" id="6.10.140.2220">
    <property type="match status" value="1"/>
</dbReference>
<dbReference type="PROSITE" id="PS50865">
    <property type="entry name" value="ZF_MYND_2"/>
    <property type="match status" value="1"/>
</dbReference>
<dbReference type="Proteomes" id="UP000654075">
    <property type="component" value="Unassembled WGS sequence"/>
</dbReference>
<evidence type="ECO:0000256" key="2">
    <source>
        <dbReference type="ARBA" id="ARBA00022771"/>
    </source>
</evidence>
<feature type="compositionally biased region" description="Polar residues" evidence="5">
    <location>
        <begin position="145"/>
        <end position="165"/>
    </location>
</feature>
<dbReference type="OrthoDB" id="265717at2759"/>
<dbReference type="SUPFAM" id="SSF144232">
    <property type="entry name" value="HIT/MYND zinc finger-like"/>
    <property type="match status" value="1"/>
</dbReference>
<keyword evidence="1" id="KW-0479">Metal-binding</keyword>
<gene>
    <name evidence="7" type="ORF">PGLA1383_LOCUS58113</name>
</gene>
<feature type="compositionally biased region" description="Acidic residues" evidence="5">
    <location>
        <begin position="470"/>
        <end position="482"/>
    </location>
</feature>
<evidence type="ECO:0000256" key="5">
    <source>
        <dbReference type="SAM" id="MobiDB-lite"/>
    </source>
</evidence>
<comment type="caution">
    <text evidence="7">The sequence shown here is derived from an EMBL/GenBank/DDBJ whole genome shotgun (WGS) entry which is preliminary data.</text>
</comment>
<feature type="region of interest" description="Disordered" evidence="5">
    <location>
        <begin position="128"/>
        <end position="183"/>
    </location>
</feature>
<accession>A0A813I1I2</accession>
<evidence type="ECO:0000256" key="4">
    <source>
        <dbReference type="PROSITE-ProRule" id="PRU00134"/>
    </source>
</evidence>
<keyword evidence="8" id="KW-1185">Reference proteome</keyword>
<dbReference type="GO" id="GO:0008270">
    <property type="term" value="F:zinc ion binding"/>
    <property type="evidence" value="ECO:0007669"/>
    <property type="project" value="UniProtKB-KW"/>
</dbReference>
<evidence type="ECO:0000256" key="1">
    <source>
        <dbReference type="ARBA" id="ARBA00022723"/>
    </source>
</evidence>
<dbReference type="Pfam" id="PF01753">
    <property type="entry name" value="zf-MYND"/>
    <property type="match status" value="1"/>
</dbReference>
<dbReference type="AlphaFoldDB" id="A0A813I1I2"/>
<evidence type="ECO:0000256" key="3">
    <source>
        <dbReference type="ARBA" id="ARBA00022833"/>
    </source>
</evidence>
<evidence type="ECO:0000259" key="6">
    <source>
        <dbReference type="PROSITE" id="PS50865"/>
    </source>
</evidence>
<keyword evidence="2 4" id="KW-0863">Zinc-finger</keyword>
<proteinExistence type="predicted"/>
<keyword evidence="3" id="KW-0862">Zinc</keyword>
<feature type="region of interest" description="Disordered" evidence="5">
    <location>
        <begin position="450"/>
        <end position="507"/>
    </location>
</feature>
<protein>
    <recommendedName>
        <fullName evidence="6">MYND-type domain-containing protein</fullName>
    </recommendedName>
</protein>
<reference evidence="7" key="1">
    <citation type="submission" date="2021-02" db="EMBL/GenBank/DDBJ databases">
        <authorList>
            <person name="Dougan E. K."/>
            <person name="Rhodes N."/>
            <person name="Thang M."/>
            <person name="Chan C."/>
        </authorList>
    </citation>
    <scope>NUCLEOTIDE SEQUENCE</scope>
</reference>
<feature type="domain" description="MYND-type" evidence="6">
    <location>
        <begin position="86"/>
        <end position="130"/>
    </location>
</feature>
<organism evidence="7 8">
    <name type="scientific">Polarella glacialis</name>
    <name type="common">Dinoflagellate</name>
    <dbReference type="NCBI Taxonomy" id="89957"/>
    <lineage>
        <taxon>Eukaryota</taxon>
        <taxon>Sar</taxon>
        <taxon>Alveolata</taxon>
        <taxon>Dinophyceae</taxon>
        <taxon>Suessiales</taxon>
        <taxon>Suessiaceae</taxon>
        <taxon>Polarella</taxon>
    </lineage>
</organism>